<feature type="compositionally biased region" description="Polar residues" evidence="2">
    <location>
        <begin position="396"/>
        <end position="414"/>
    </location>
</feature>
<sequence>MDFVSPQLHPESPFDIYYPLLMARPTHHVIDITGSSGPSTSSSSNPNGANDVDIGALNSRIRRRGDSTRSRHRSPLNSGLWICIELVVTVSQIVASVVVLCLSKHEHPRTPLFAWIVGYASGCVATLPLLYWRYYHNCLEQDSSQASPRSNDPSGMLLSNSMTNGGEGVLASSRSNQESAWLMNARLKLLVEYFKIAVDCFFAIWFVVGNVWIFGGHSSAAEAPNLYRLCVVFLTFSCIGYAMPFILCATICCCLPCIISVLGIREDMAQTRGASSDLINALPTYKFKMKKTRSKGESNSAVGEGGVVAAGTEKERMISGDDAVCCICLAKYENNDDLRELPCSHLFHKDCVDKWLKINALCPLCKSGVGENVTRSAVSGEDADQHQGESRVENGLPNTSSSVDRSQQNVLLYT</sequence>
<feature type="transmembrane region" description="Helical" evidence="3">
    <location>
        <begin position="112"/>
        <end position="132"/>
    </location>
</feature>
<evidence type="ECO:0000313" key="6">
    <source>
        <dbReference type="Proteomes" id="UP000257109"/>
    </source>
</evidence>
<protein>
    <submittedName>
        <fullName evidence="5">E3 ubiquitin-protein ligase</fullName>
    </submittedName>
</protein>
<dbReference type="Gene3D" id="3.30.40.10">
    <property type="entry name" value="Zinc/RING finger domain, C3HC4 (zinc finger)"/>
    <property type="match status" value="1"/>
</dbReference>
<name>A0A371E4U8_MUCPR</name>
<evidence type="ECO:0000256" key="1">
    <source>
        <dbReference type="PROSITE-ProRule" id="PRU00175"/>
    </source>
</evidence>
<accession>A0A371E4U8</accession>
<feature type="region of interest" description="Disordered" evidence="2">
    <location>
        <begin position="32"/>
        <end position="73"/>
    </location>
</feature>
<comment type="caution">
    <text evidence="5">The sequence shown here is derived from an EMBL/GenBank/DDBJ whole genome shotgun (WGS) entry which is preliminary data.</text>
</comment>
<keyword evidence="6" id="KW-1185">Reference proteome</keyword>
<evidence type="ECO:0000313" key="5">
    <source>
        <dbReference type="EMBL" id="RDX61061.1"/>
    </source>
</evidence>
<evidence type="ECO:0000256" key="3">
    <source>
        <dbReference type="SAM" id="Phobius"/>
    </source>
</evidence>
<keyword evidence="3" id="KW-0812">Transmembrane</keyword>
<keyword evidence="1" id="KW-0863">Zinc-finger</keyword>
<dbReference type="InterPro" id="IPR001841">
    <property type="entry name" value="Znf_RING"/>
</dbReference>
<dbReference type="SUPFAM" id="SSF57850">
    <property type="entry name" value="RING/U-box"/>
    <property type="match status" value="1"/>
</dbReference>
<evidence type="ECO:0000256" key="2">
    <source>
        <dbReference type="SAM" id="MobiDB-lite"/>
    </source>
</evidence>
<dbReference type="Pfam" id="PF13639">
    <property type="entry name" value="zf-RING_2"/>
    <property type="match status" value="1"/>
</dbReference>
<dbReference type="GO" id="GO:0008270">
    <property type="term" value="F:zinc ion binding"/>
    <property type="evidence" value="ECO:0007669"/>
    <property type="project" value="UniProtKB-KW"/>
</dbReference>
<feature type="transmembrane region" description="Helical" evidence="3">
    <location>
        <begin position="226"/>
        <end position="259"/>
    </location>
</feature>
<feature type="non-terminal residue" evidence="5">
    <location>
        <position position="1"/>
    </location>
</feature>
<dbReference type="SMART" id="SM00184">
    <property type="entry name" value="RING"/>
    <property type="match status" value="1"/>
</dbReference>
<keyword evidence="3" id="KW-1133">Transmembrane helix</keyword>
<keyword evidence="1" id="KW-0479">Metal-binding</keyword>
<dbReference type="EMBL" id="QJKJ01016380">
    <property type="protein sequence ID" value="RDX61061.1"/>
    <property type="molecule type" value="Genomic_DNA"/>
</dbReference>
<evidence type="ECO:0000259" key="4">
    <source>
        <dbReference type="PROSITE" id="PS50089"/>
    </source>
</evidence>
<feature type="transmembrane region" description="Helical" evidence="3">
    <location>
        <begin position="79"/>
        <end position="100"/>
    </location>
</feature>
<keyword evidence="3" id="KW-0472">Membrane</keyword>
<organism evidence="5 6">
    <name type="scientific">Mucuna pruriens</name>
    <name type="common">Velvet bean</name>
    <name type="synonym">Dolichos pruriens</name>
    <dbReference type="NCBI Taxonomy" id="157652"/>
    <lineage>
        <taxon>Eukaryota</taxon>
        <taxon>Viridiplantae</taxon>
        <taxon>Streptophyta</taxon>
        <taxon>Embryophyta</taxon>
        <taxon>Tracheophyta</taxon>
        <taxon>Spermatophyta</taxon>
        <taxon>Magnoliopsida</taxon>
        <taxon>eudicotyledons</taxon>
        <taxon>Gunneridae</taxon>
        <taxon>Pentapetalae</taxon>
        <taxon>rosids</taxon>
        <taxon>fabids</taxon>
        <taxon>Fabales</taxon>
        <taxon>Fabaceae</taxon>
        <taxon>Papilionoideae</taxon>
        <taxon>50 kb inversion clade</taxon>
        <taxon>NPAAA clade</taxon>
        <taxon>indigoferoid/millettioid clade</taxon>
        <taxon>Phaseoleae</taxon>
        <taxon>Mucuna</taxon>
    </lineage>
</organism>
<keyword evidence="1" id="KW-0862">Zinc</keyword>
<feature type="compositionally biased region" description="Basic and acidic residues" evidence="2">
    <location>
        <begin position="383"/>
        <end position="392"/>
    </location>
</feature>
<dbReference type="AlphaFoldDB" id="A0A371E4U8"/>
<dbReference type="FunFam" id="3.30.40.10:FF:000348">
    <property type="entry name" value="E3 ubiquitin-protein ligase"/>
    <property type="match status" value="1"/>
</dbReference>
<gene>
    <name evidence="5" type="ORF">CR513_60745</name>
</gene>
<dbReference type="PANTHER" id="PTHR46225">
    <property type="entry name" value="C3H4 TYPE ZINC FINGER PROTEIN"/>
    <property type="match status" value="1"/>
</dbReference>
<dbReference type="OrthoDB" id="9984778at2759"/>
<feature type="compositionally biased region" description="Low complexity" evidence="2">
    <location>
        <begin position="33"/>
        <end position="47"/>
    </location>
</feature>
<dbReference type="CDD" id="cd16454">
    <property type="entry name" value="RING-H2_PA-TM-RING"/>
    <property type="match status" value="1"/>
</dbReference>
<dbReference type="PANTHER" id="PTHR46225:SF2">
    <property type="entry name" value="C3H4 TYPE ZINC FINGER PROTEIN"/>
    <property type="match status" value="1"/>
</dbReference>
<feature type="domain" description="RING-type" evidence="4">
    <location>
        <begin position="325"/>
        <end position="366"/>
    </location>
</feature>
<reference evidence="5" key="1">
    <citation type="submission" date="2018-05" db="EMBL/GenBank/DDBJ databases">
        <title>Draft genome of Mucuna pruriens seed.</title>
        <authorList>
            <person name="Nnadi N.E."/>
            <person name="Vos R."/>
            <person name="Hasami M.H."/>
            <person name="Devisetty U.K."/>
            <person name="Aguiy J.C."/>
        </authorList>
    </citation>
    <scope>NUCLEOTIDE SEQUENCE [LARGE SCALE GENOMIC DNA]</scope>
    <source>
        <strain evidence="5">JCA_2017</strain>
    </source>
</reference>
<feature type="region of interest" description="Disordered" evidence="2">
    <location>
        <begin position="376"/>
        <end position="414"/>
    </location>
</feature>
<dbReference type="InterPro" id="IPR013083">
    <property type="entry name" value="Znf_RING/FYVE/PHD"/>
</dbReference>
<dbReference type="PROSITE" id="PS50089">
    <property type="entry name" value="ZF_RING_2"/>
    <property type="match status" value="1"/>
</dbReference>
<proteinExistence type="predicted"/>
<dbReference type="Proteomes" id="UP000257109">
    <property type="component" value="Unassembled WGS sequence"/>
</dbReference>
<feature type="transmembrane region" description="Helical" evidence="3">
    <location>
        <begin position="193"/>
        <end position="214"/>
    </location>
</feature>